<accession>A0A8T2MNI2</accession>
<dbReference type="AlphaFoldDB" id="A0A8T2MNI2"/>
<gene>
    <name evidence="1" type="ORF">JZ751_028418</name>
</gene>
<name>A0A8T2MNI2_9TELE</name>
<protein>
    <submittedName>
        <fullName evidence="1">Uncharacterized protein</fullName>
    </submittedName>
</protein>
<dbReference type="EMBL" id="JAFBMS010000821">
    <property type="protein sequence ID" value="KAG9329979.1"/>
    <property type="molecule type" value="Genomic_DNA"/>
</dbReference>
<dbReference type="Proteomes" id="UP000824540">
    <property type="component" value="Unassembled WGS sequence"/>
</dbReference>
<evidence type="ECO:0000313" key="1">
    <source>
        <dbReference type="EMBL" id="KAG9329979.1"/>
    </source>
</evidence>
<organism evidence="1 2">
    <name type="scientific">Albula glossodonta</name>
    <name type="common">roundjaw bonefish</name>
    <dbReference type="NCBI Taxonomy" id="121402"/>
    <lineage>
        <taxon>Eukaryota</taxon>
        <taxon>Metazoa</taxon>
        <taxon>Chordata</taxon>
        <taxon>Craniata</taxon>
        <taxon>Vertebrata</taxon>
        <taxon>Euteleostomi</taxon>
        <taxon>Actinopterygii</taxon>
        <taxon>Neopterygii</taxon>
        <taxon>Teleostei</taxon>
        <taxon>Albuliformes</taxon>
        <taxon>Albulidae</taxon>
        <taxon>Albula</taxon>
    </lineage>
</organism>
<sequence length="54" mass="5662">MTAQEGWSVGPWTWCCVSVRVEGGGGLIAMSSHALKHAGGPHMPLNTLEVLTCP</sequence>
<reference evidence="1" key="1">
    <citation type="thesis" date="2021" institute="BYU ScholarsArchive" country="Provo, UT, USA">
        <title>Applications of and Algorithms for Genome Assembly and Genomic Analyses with an Emphasis on Marine Teleosts.</title>
        <authorList>
            <person name="Pickett B.D."/>
        </authorList>
    </citation>
    <scope>NUCLEOTIDE SEQUENCE</scope>
    <source>
        <strain evidence="1">HI-2016</strain>
    </source>
</reference>
<keyword evidence="2" id="KW-1185">Reference proteome</keyword>
<evidence type="ECO:0000313" key="2">
    <source>
        <dbReference type="Proteomes" id="UP000824540"/>
    </source>
</evidence>
<proteinExistence type="predicted"/>
<comment type="caution">
    <text evidence="1">The sequence shown here is derived from an EMBL/GenBank/DDBJ whole genome shotgun (WGS) entry which is preliminary data.</text>
</comment>